<dbReference type="RefSeq" id="WP_125487323.1">
    <property type="nucleotide sequence ID" value="NZ_RSDW01000001.1"/>
</dbReference>
<accession>A0A3R9R6F0</accession>
<sequence>MKRREFVKAATSVIATAAIGKHVFAQQTERIGAAWYTQNRKFVQLPIARVAYVERGNSPFTALFVHGFPLNSYQWRGALERLSNYRHCIAPDVMGLGFTEVPATQPITPATQVKMLVSLLDRLNIHTVDLVGNDSGGLVSQLFVATYPRRVRTLLLTNCDVDKNSPPAEFVPLINLAKKGLFVNTVLVPEIADKNLARSPSGLGGVYSYPDKLEDETLDMYLKPLASSDLRKRQADEYAVALGENVLVPIGEKLHHWKGPARMVWGLKDTLFPVQGAEWLNKTLPGSHGIRRVDDAKLFFPEEMPDLIAEEAVKLWDVRV</sequence>
<protein>
    <submittedName>
        <fullName evidence="2">Pimeloyl-ACP methyl ester carboxylesterase</fullName>
    </submittedName>
</protein>
<dbReference type="Pfam" id="PF00561">
    <property type="entry name" value="Abhydrolase_1"/>
    <property type="match status" value="1"/>
</dbReference>
<feature type="domain" description="AB hydrolase-1" evidence="1">
    <location>
        <begin position="63"/>
        <end position="293"/>
    </location>
</feature>
<dbReference type="AlphaFoldDB" id="A0A3R9R6F0"/>
<organism evidence="2 3">
    <name type="scientific">Edaphobacter aggregans</name>
    <dbReference type="NCBI Taxonomy" id="570835"/>
    <lineage>
        <taxon>Bacteria</taxon>
        <taxon>Pseudomonadati</taxon>
        <taxon>Acidobacteriota</taxon>
        <taxon>Terriglobia</taxon>
        <taxon>Terriglobales</taxon>
        <taxon>Acidobacteriaceae</taxon>
        <taxon>Edaphobacter</taxon>
    </lineage>
</organism>
<gene>
    <name evidence="2" type="ORF">EDE15_4669</name>
</gene>
<name>A0A3R9R6F0_9BACT</name>
<dbReference type="PANTHER" id="PTHR43689">
    <property type="entry name" value="HYDROLASE"/>
    <property type="match status" value="1"/>
</dbReference>
<dbReference type="Gene3D" id="3.40.50.1820">
    <property type="entry name" value="alpha/beta hydrolase"/>
    <property type="match status" value="1"/>
</dbReference>
<dbReference type="InterPro" id="IPR029058">
    <property type="entry name" value="AB_hydrolase_fold"/>
</dbReference>
<reference evidence="2 3" key="1">
    <citation type="submission" date="2018-12" db="EMBL/GenBank/DDBJ databases">
        <title>Sequencing of bacterial isolates from soil warming experiment in Harvard Forest, Massachusetts, USA.</title>
        <authorList>
            <person name="Deangelis K."/>
        </authorList>
    </citation>
    <scope>NUCLEOTIDE SEQUENCE [LARGE SCALE GENOMIC DNA]</scope>
    <source>
        <strain evidence="2 3">EB153</strain>
    </source>
</reference>
<dbReference type="InterPro" id="IPR000073">
    <property type="entry name" value="AB_hydrolase_1"/>
</dbReference>
<keyword evidence="3" id="KW-1185">Reference proteome</keyword>
<proteinExistence type="predicted"/>
<dbReference type="PRINTS" id="PR00111">
    <property type="entry name" value="ABHYDROLASE"/>
</dbReference>
<dbReference type="OrthoDB" id="9805423at2"/>
<dbReference type="Proteomes" id="UP000269669">
    <property type="component" value="Unassembled WGS sequence"/>
</dbReference>
<evidence type="ECO:0000259" key="1">
    <source>
        <dbReference type="Pfam" id="PF00561"/>
    </source>
</evidence>
<dbReference type="SUPFAM" id="SSF53474">
    <property type="entry name" value="alpha/beta-Hydrolases"/>
    <property type="match status" value="1"/>
</dbReference>
<comment type="caution">
    <text evidence="2">The sequence shown here is derived from an EMBL/GenBank/DDBJ whole genome shotgun (WGS) entry which is preliminary data.</text>
</comment>
<dbReference type="EMBL" id="RSDW01000001">
    <property type="protein sequence ID" value="RSL19053.1"/>
    <property type="molecule type" value="Genomic_DNA"/>
</dbReference>
<evidence type="ECO:0000313" key="3">
    <source>
        <dbReference type="Proteomes" id="UP000269669"/>
    </source>
</evidence>
<evidence type="ECO:0000313" key="2">
    <source>
        <dbReference type="EMBL" id="RSL19053.1"/>
    </source>
</evidence>
<dbReference type="PANTHER" id="PTHR43689:SF8">
    <property type="entry name" value="ALPHA_BETA-HYDROLASES SUPERFAMILY PROTEIN"/>
    <property type="match status" value="1"/>
</dbReference>